<organism evidence="2 3">
    <name type="scientific">Hyphococcus luteus</name>
    <dbReference type="NCBI Taxonomy" id="2058213"/>
    <lineage>
        <taxon>Bacteria</taxon>
        <taxon>Pseudomonadati</taxon>
        <taxon>Pseudomonadota</taxon>
        <taxon>Alphaproteobacteria</taxon>
        <taxon>Parvularculales</taxon>
        <taxon>Parvularculaceae</taxon>
        <taxon>Hyphococcus</taxon>
    </lineage>
</organism>
<dbReference type="PROSITE" id="PS51257">
    <property type="entry name" value="PROKAR_LIPOPROTEIN"/>
    <property type="match status" value="1"/>
</dbReference>
<dbReference type="AlphaFoldDB" id="A0A2S7K042"/>
<keyword evidence="3" id="KW-1185">Reference proteome</keyword>
<comment type="caution">
    <text evidence="2">The sequence shown here is derived from an EMBL/GenBank/DDBJ whole genome shotgun (WGS) entry which is preliminary data.</text>
</comment>
<dbReference type="EMBL" id="PJCH01000016">
    <property type="protein sequence ID" value="PQA85867.1"/>
    <property type="molecule type" value="Genomic_DNA"/>
</dbReference>
<accession>A0A2S7K042</accession>
<name>A0A2S7K042_9PROT</name>
<proteinExistence type="predicted"/>
<protein>
    <submittedName>
        <fullName evidence="2">TIGR03749 family integrating conjugative element protein</fullName>
    </submittedName>
</protein>
<evidence type="ECO:0000313" key="3">
    <source>
        <dbReference type="Proteomes" id="UP000239504"/>
    </source>
</evidence>
<keyword evidence="1" id="KW-0732">Signal</keyword>
<dbReference type="Proteomes" id="UP000239504">
    <property type="component" value="Unassembled WGS sequence"/>
</dbReference>
<dbReference type="OrthoDB" id="7064293at2"/>
<dbReference type="InterPro" id="IPR021844">
    <property type="entry name" value="Integr_conj_element_PFL4704"/>
</dbReference>
<evidence type="ECO:0000313" key="2">
    <source>
        <dbReference type="EMBL" id="PQA85867.1"/>
    </source>
</evidence>
<evidence type="ECO:0000256" key="1">
    <source>
        <dbReference type="SAM" id="SignalP"/>
    </source>
</evidence>
<feature type="signal peptide" evidence="1">
    <location>
        <begin position="1"/>
        <end position="24"/>
    </location>
</feature>
<reference evidence="2 3" key="1">
    <citation type="submission" date="2017-12" db="EMBL/GenBank/DDBJ databases">
        <authorList>
            <person name="Hurst M.R.H."/>
        </authorList>
    </citation>
    <scope>NUCLEOTIDE SEQUENCE [LARGE SCALE GENOMIC DNA]</scope>
    <source>
        <strain evidence="2 3">SY-3-19</strain>
    </source>
</reference>
<feature type="chain" id="PRO_5015555805" evidence="1">
    <location>
        <begin position="25"/>
        <end position="272"/>
    </location>
</feature>
<gene>
    <name evidence="2" type="ORF">CW354_20245</name>
</gene>
<dbReference type="RefSeq" id="WP_104831920.1">
    <property type="nucleotide sequence ID" value="NZ_PJCH01000016.1"/>
</dbReference>
<dbReference type="NCBIfam" id="TIGR03749">
    <property type="entry name" value="conj_TIGR03749"/>
    <property type="match status" value="1"/>
</dbReference>
<dbReference type="Pfam" id="PF11920">
    <property type="entry name" value="DUF3438"/>
    <property type="match status" value="1"/>
</dbReference>
<sequence length="272" mass="29177">MIRMALLAALAAAALIACVFPASAEAPAGAETIAWDKTPITLSLPVGKERMISFPGAVQPGLPRKLASTLRVQTVADTLYITAAEGFETTRMPVREIGTGRIYLLDLKGETSAPTTPVRIAVAGEAAPGTTVTLRTTAPASTGPAPDYGLMPLTRFAAQQVYAPERLIAPLAGVTRTPVTRTVAPQIFEGAYVEVTPLASWRARNGLYVTALKLKNRLNERFDVDPRRLRGEWLATTLHHRTLGPRGADSDTTTAYVVSEERFEEAAAPWLD</sequence>